<evidence type="ECO:0000313" key="1">
    <source>
        <dbReference type="EMBL" id="THC87465.1"/>
    </source>
</evidence>
<proteinExistence type="predicted"/>
<protein>
    <submittedName>
        <fullName evidence="1">Uncharacterized protein</fullName>
    </submittedName>
</protein>
<accession>A0A4S3IYT9</accession>
<comment type="caution">
    <text evidence="1">The sequence shown here is derived from an EMBL/GenBank/DDBJ whole genome shotgun (WGS) entry which is preliminary data.</text>
</comment>
<dbReference type="AlphaFoldDB" id="A0A4S3IYT9"/>
<reference evidence="1 2" key="1">
    <citation type="submission" date="2019-03" db="EMBL/GenBank/DDBJ databases">
        <title>The genome sequence of a newly discovered highly antifungal drug resistant Aspergillus species, Aspergillus tanneri NIH 1004.</title>
        <authorList>
            <person name="Mounaud S."/>
            <person name="Singh I."/>
            <person name="Joardar V."/>
            <person name="Pakala S."/>
            <person name="Pakala S."/>
            <person name="Venepally P."/>
            <person name="Hoover J."/>
            <person name="Nierman W."/>
            <person name="Chung J."/>
            <person name="Losada L."/>
        </authorList>
    </citation>
    <scope>NUCLEOTIDE SEQUENCE [LARGE SCALE GENOMIC DNA]</scope>
    <source>
        <strain evidence="1 2">NIH1004</strain>
    </source>
</reference>
<keyword evidence="2" id="KW-1185">Reference proteome</keyword>
<evidence type="ECO:0000313" key="2">
    <source>
        <dbReference type="Proteomes" id="UP000308092"/>
    </source>
</evidence>
<dbReference type="VEuPathDB" id="FungiDB:EYZ11_013087"/>
<sequence length="74" mass="8373">MGILDWVFSREEGYKYVATRIEAEIAILVSTAEEKSVISRFRGLEVCRTASAAFRSAKISYEIPSRKMPSARQN</sequence>
<gene>
    <name evidence="1" type="ORF">EYZ11_013087</name>
</gene>
<dbReference type="EMBL" id="SOSA01001193">
    <property type="protein sequence ID" value="THC87465.1"/>
    <property type="molecule type" value="Genomic_DNA"/>
</dbReference>
<name>A0A4S3IYT9_9EURO</name>
<dbReference type="Proteomes" id="UP000308092">
    <property type="component" value="Unassembled WGS sequence"/>
</dbReference>
<organism evidence="1 2">
    <name type="scientific">Aspergillus tanneri</name>
    <dbReference type="NCBI Taxonomy" id="1220188"/>
    <lineage>
        <taxon>Eukaryota</taxon>
        <taxon>Fungi</taxon>
        <taxon>Dikarya</taxon>
        <taxon>Ascomycota</taxon>
        <taxon>Pezizomycotina</taxon>
        <taxon>Eurotiomycetes</taxon>
        <taxon>Eurotiomycetidae</taxon>
        <taxon>Eurotiales</taxon>
        <taxon>Aspergillaceae</taxon>
        <taxon>Aspergillus</taxon>
        <taxon>Aspergillus subgen. Circumdati</taxon>
    </lineage>
</organism>